<gene>
    <name evidence="1" type="ORF">BaRGS_00009097</name>
</gene>
<evidence type="ECO:0000313" key="1">
    <source>
        <dbReference type="EMBL" id="KAK7499756.1"/>
    </source>
</evidence>
<reference evidence="1 2" key="1">
    <citation type="journal article" date="2023" name="Sci. Data">
        <title>Genome assembly of the Korean intertidal mud-creeper Batillaria attramentaria.</title>
        <authorList>
            <person name="Patra A.K."/>
            <person name="Ho P.T."/>
            <person name="Jun S."/>
            <person name="Lee S.J."/>
            <person name="Kim Y."/>
            <person name="Won Y.J."/>
        </authorList>
    </citation>
    <scope>NUCLEOTIDE SEQUENCE [LARGE SCALE GENOMIC DNA]</scope>
    <source>
        <strain evidence="1">Wonlab-2016</strain>
    </source>
</reference>
<keyword evidence="2" id="KW-1185">Reference proteome</keyword>
<protein>
    <submittedName>
        <fullName evidence="1">Uncharacterized protein</fullName>
    </submittedName>
</protein>
<dbReference type="AlphaFoldDB" id="A0ABD0LKL5"/>
<accession>A0ABD0LKL5</accession>
<proteinExistence type="predicted"/>
<name>A0ABD0LKL5_9CAEN</name>
<dbReference type="Proteomes" id="UP001519460">
    <property type="component" value="Unassembled WGS sequence"/>
</dbReference>
<dbReference type="EMBL" id="JACVVK020000042">
    <property type="protein sequence ID" value="KAK7499756.1"/>
    <property type="molecule type" value="Genomic_DNA"/>
</dbReference>
<sequence length="49" mass="5639">RKNQTSFPGCFRTIVLYIHVTREHGKASVRWHHVLKTDLSGHSPLSQVI</sequence>
<organism evidence="1 2">
    <name type="scientific">Batillaria attramentaria</name>
    <dbReference type="NCBI Taxonomy" id="370345"/>
    <lineage>
        <taxon>Eukaryota</taxon>
        <taxon>Metazoa</taxon>
        <taxon>Spiralia</taxon>
        <taxon>Lophotrochozoa</taxon>
        <taxon>Mollusca</taxon>
        <taxon>Gastropoda</taxon>
        <taxon>Caenogastropoda</taxon>
        <taxon>Sorbeoconcha</taxon>
        <taxon>Cerithioidea</taxon>
        <taxon>Batillariidae</taxon>
        <taxon>Batillaria</taxon>
    </lineage>
</organism>
<feature type="non-terminal residue" evidence="1">
    <location>
        <position position="1"/>
    </location>
</feature>
<comment type="caution">
    <text evidence="1">The sequence shown here is derived from an EMBL/GenBank/DDBJ whole genome shotgun (WGS) entry which is preliminary data.</text>
</comment>
<evidence type="ECO:0000313" key="2">
    <source>
        <dbReference type="Proteomes" id="UP001519460"/>
    </source>
</evidence>